<protein>
    <submittedName>
        <fullName evidence="9">Subtilisin family serine protease</fullName>
    </submittedName>
</protein>
<dbReference type="InterPro" id="IPR015500">
    <property type="entry name" value="Peptidase_S8_subtilisin-rel"/>
</dbReference>
<evidence type="ECO:0000256" key="3">
    <source>
        <dbReference type="ARBA" id="ARBA00022801"/>
    </source>
</evidence>
<dbReference type="GO" id="GO:0006508">
    <property type="term" value="P:proteolysis"/>
    <property type="evidence" value="ECO:0007669"/>
    <property type="project" value="UniProtKB-KW"/>
</dbReference>
<dbReference type="PRINTS" id="PR00723">
    <property type="entry name" value="SUBTILISIN"/>
</dbReference>
<dbReference type="InterPro" id="IPR008979">
    <property type="entry name" value="Galactose-bd-like_sf"/>
</dbReference>
<dbReference type="AlphaFoldDB" id="A0A7W0HRQ0"/>
<feature type="chain" id="PRO_5039015874" evidence="7">
    <location>
        <begin position="23"/>
        <end position="732"/>
    </location>
</feature>
<keyword evidence="10" id="KW-1185">Reference proteome</keyword>
<dbReference type="EMBL" id="JACDUR010000004">
    <property type="protein sequence ID" value="MBA2892901.1"/>
    <property type="molecule type" value="Genomic_DNA"/>
</dbReference>
<keyword evidence="7" id="KW-0732">Signal</keyword>
<dbReference type="Pfam" id="PF00082">
    <property type="entry name" value="Peptidase_S8"/>
    <property type="match status" value="1"/>
</dbReference>
<keyword evidence="4 6" id="KW-0720">Serine protease</keyword>
<dbReference type="InterPro" id="IPR036852">
    <property type="entry name" value="Peptidase_S8/S53_dom_sf"/>
</dbReference>
<evidence type="ECO:0000256" key="5">
    <source>
        <dbReference type="PIRSR" id="PIRSR615500-1"/>
    </source>
</evidence>
<feature type="domain" description="F5/8 type C" evidence="8">
    <location>
        <begin position="585"/>
        <end position="732"/>
    </location>
</feature>
<dbReference type="SUPFAM" id="SSF52743">
    <property type="entry name" value="Subtilisin-like"/>
    <property type="match status" value="1"/>
</dbReference>
<comment type="similarity">
    <text evidence="1 6">Belongs to the peptidase S8 family.</text>
</comment>
<dbReference type="PROSITE" id="PS50022">
    <property type="entry name" value="FA58C_3"/>
    <property type="match status" value="1"/>
</dbReference>
<evidence type="ECO:0000256" key="1">
    <source>
        <dbReference type="ARBA" id="ARBA00011073"/>
    </source>
</evidence>
<dbReference type="PROSITE" id="PS00138">
    <property type="entry name" value="SUBTILASE_SER"/>
    <property type="match status" value="1"/>
</dbReference>
<dbReference type="PANTHER" id="PTHR43399">
    <property type="entry name" value="SUBTILISIN-RELATED"/>
    <property type="match status" value="1"/>
</dbReference>
<evidence type="ECO:0000256" key="2">
    <source>
        <dbReference type="ARBA" id="ARBA00022670"/>
    </source>
</evidence>
<dbReference type="RefSeq" id="WP_181611614.1">
    <property type="nucleotide sequence ID" value="NZ_BAABAM010000003.1"/>
</dbReference>
<organism evidence="9 10">
    <name type="scientific">Nonomuraea soli</name>
    <dbReference type="NCBI Taxonomy" id="1032476"/>
    <lineage>
        <taxon>Bacteria</taxon>
        <taxon>Bacillati</taxon>
        <taxon>Actinomycetota</taxon>
        <taxon>Actinomycetes</taxon>
        <taxon>Streptosporangiales</taxon>
        <taxon>Streptosporangiaceae</taxon>
        <taxon>Nonomuraea</taxon>
    </lineage>
</organism>
<gene>
    <name evidence="9" type="ORF">HNR30_004255</name>
</gene>
<dbReference type="Pfam" id="PF00754">
    <property type="entry name" value="F5_F8_type_C"/>
    <property type="match status" value="1"/>
</dbReference>
<dbReference type="InterPro" id="IPR000209">
    <property type="entry name" value="Peptidase_S8/S53_dom"/>
</dbReference>
<dbReference type="Gene3D" id="3.40.50.200">
    <property type="entry name" value="Peptidase S8/S53 domain"/>
    <property type="match status" value="1"/>
</dbReference>
<proteinExistence type="inferred from homology"/>
<evidence type="ECO:0000256" key="7">
    <source>
        <dbReference type="SAM" id="SignalP"/>
    </source>
</evidence>
<name>A0A7W0HRQ0_9ACTN</name>
<dbReference type="PANTHER" id="PTHR43399:SF4">
    <property type="entry name" value="CELL WALL-ASSOCIATED PROTEASE"/>
    <property type="match status" value="1"/>
</dbReference>
<dbReference type="GO" id="GO:0004252">
    <property type="term" value="F:serine-type endopeptidase activity"/>
    <property type="evidence" value="ECO:0007669"/>
    <property type="project" value="UniProtKB-UniRule"/>
</dbReference>
<dbReference type="Proteomes" id="UP000530928">
    <property type="component" value="Unassembled WGS sequence"/>
</dbReference>
<accession>A0A7W0HRQ0</accession>
<reference evidence="9 10" key="1">
    <citation type="submission" date="2020-07" db="EMBL/GenBank/DDBJ databases">
        <title>Genomic Encyclopedia of Type Strains, Phase IV (KMG-IV): sequencing the most valuable type-strain genomes for metagenomic binning, comparative biology and taxonomic classification.</title>
        <authorList>
            <person name="Goeker M."/>
        </authorList>
    </citation>
    <scope>NUCLEOTIDE SEQUENCE [LARGE SCALE GENOMIC DNA]</scope>
    <source>
        <strain evidence="9 10">DSM 45533</strain>
    </source>
</reference>
<evidence type="ECO:0000256" key="4">
    <source>
        <dbReference type="ARBA" id="ARBA00022825"/>
    </source>
</evidence>
<feature type="signal peptide" evidence="7">
    <location>
        <begin position="1"/>
        <end position="22"/>
    </location>
</feature>
<sequence length="732" mass="76790">MMIKWRLVAAVAVGLIGGLVPAQSASATAEEVFWLRFAQDADFRGLESKKTKPAKSTEVIRARKSAADSAQKRAIDLLHDVGAEYTSFWISNTIQVRGDAALRARLARLPEVARVEADRPVPMTVPVATSPAQASSEGVEWNVSKIRADRTWTEHGARGQGIVVANIDTGVQWDHPALAGQYRGQSGSGVDHDHNWFDPAQACPAAAPCDTDGHGTHTMGTMAGSGGIGVAPDVKWIAAKACEQTTCSAAHLLAAGQWMLAPTDLSGADPRPDLAPDIVNNSWGSIGYSEWYIDVLDSWVRAGIFPAFSVGNDGPACMTTGYPGGNGQAYASAAFDAEDVIAPFSSRGGDTSYTKPDLSAPGVDVRSAVPGGAYASYSGTSMASPHTAATVALMWSAMPSLRGMVDDTRVILDATAIRVQDTTCAYAADGSSNAVWGNGKLDAYAAVARARSGVIPPGSELPLQMGYNRTLPGTPGHWGYHSVDRDPATYWEVPAGLTEVGINYAFQGGRRTADKVVIQAPAGEPARSLTFAVRAAYAGLADYEDVVPARSYTFDPATGNQVTVSFPPAYGCCLSLHFTGGPQTVKIAEVRAFSGAGKNAALGRPAQGTAQQGYAPANSVDGDAATYWESHNHAFPQTLTVDLGGSCRIYQVELALPPAWGARTQTVSVEGSTDGVTFSKIVGPREHVFDPAAGNVVAVGFNMAAVRYVRLVFTGNTGWPAAQLAELRVLAA</sequence>
<feature type="active site" description="Charge relay system" evidence="5 6">
    <location>
        <position position="168"/>
    </location>
</feature>
<evidence type="ECO:0000256" key="6">
    <source>
        <dbReference type="PROSITE-ProRule" id="PRU01240"/>
    </source>
</evidence>
<keyword evidence="2 6" id="KW-0645">Protease</keyword>
<feature type="active site" description="Charge relay system" evidence="5 6">
    <location>
        <position position="214"/>
    </location>
</feature>
<dbReference type="InterPro" id="IPR000421">
    <property type="entry name" value="FA58C"/>
</dbReference>
<evidence type="ECO:0000259" key="8">
    <source>
        <dbReference type="PROSITE" id="PS50022"/>
    </source>
</evidence>
<keyword evidence="3 6" id="KW-0378">Hydrolase</keyword>
<evidence type="ECO:0000313" key="9">
    <source>
        <dbReference type="EMBL" id="MBA2892901.1"/>
    </source>
</evidence>
<evidence type="ECO:0000313" key="10">
    <source>
        <dbReference type="Proteomes" id="UP000530928"/>
    </source>
</evidence>
<dbReference type="InterPro" id="IPR023828">
    <property type="entry name" value="Peptidase_S8_Ser-AS"/>
</dbReference>
<dbReference type="InterPro" id="IPR051048">
    <property type="entry name" value="Peptidase_S8/S53_subtilisin"/>
</dbReference>
<dbReference type="Gene3D" id="2.60.120.260">
    <property type="entry name" value="Galactose-binding domain-like"/>
    <property type="match status" value="1"/>
</dbReference>
<feature type="active site" description="Charge relay system" evidence="5 6">
    <location>
        <position position="381"/>
    </location>
</feature>
<comment type="caution">
    <text evidence="9">The sequence shown here is derived from an EMBL/GenBank/DDBJ whole genome shotgun (WGS) entry which is preliminary data.</text>
</comment>
<dbReference type="SUPFAM" id="SSF49785">
    <property type="entry name" value="Galactose-binding domain-like"/>
    <property type="match status" value="1"/>
</dbReference>
<dbReference type="PROSITE" id="PS51892">
    <property type="entry name" value="SUBTILASE"/>
    <property type="match status" value="1"/>
</dbReference>